<dbReference type="GO" id="GO:0005923">
    <property type="term" value="C:bicellular tight junction"/>
    <property type="evidence" value="ECO:0007669"/>
    <property type="project" value="UniProtKB-SubCell"/>
</dbReference>
<evidence type="ECO:0000256" key="7">
    <source>
        <dbReference type="ARBA" id="ARBA00022729"/>
    </source>
</evidence>
<dbReference type="InterPro" id="IPR042974">
    <property type="entry name" value="JAM-C"/>
</dbReference>
<evidence type="ECO:0000256" key="5">
    <source>
        <dbReference type="ARBA" id="ARBA00022475"/>
    </source>
</evidence>
<dbReference type="SMART" id="SM00408">
    <property type="entry name" value="IGc2"/>
    <property type="match status" value="2"/>
</dbReference>
<protein>
    <recommendedName>
        <fullName evidence="14">Ig-like domain-containing protein</fullName>
    </recommendedName>
</protein>
<dbReference type="GO" id="GO:0044291">
    <property type="term" value="C:cell-cell contact zone"/>
    <property type="evidence" value="ECO:0007669"/>
    <property type="project" value="TreeGrafter"/>
</dbReference>
<keyword evidence="10 13" id="KW-0472">Membrane</keyword>
<evidence type="ECO:0000313" key="15">
    <source>
        <dbReference type="EMBL" id="KAG0120342.1"/>
    </source>
</evidence>
<dbReference type="GO" id="GO:0016477">
    <property type="term" value="P:cell migration"/>
    <property type="evidence" value="ECO:0007669"/>
    <property type="project" value="TreeGrafter"/>
</dbReference>
<dbReference type="GO" id="GO:0042803">
    <property type="term" value="F:protein homodimerization activity"/>
    <property type="evidence" value="ECO:0007669"/>
    <property type="project" value="InterPro"/>
</dbReference>
<evidence type="ECO:0000313" key="16">
    <source>
        <dbReference type="EMBL" id="KAI1230787.1"/>
    </source>
</evidence>
<dbReference type="Gene3D" id="2.60.40.10">
    <property type="entry name" value="Immunoglobulins"/>
    <property type="match status" value="2"/>
</dbReference>
<keyword evidence="8" id="KW-0965">Cell junction</keyword>
<dbReference type="OrthoDB" id="9942446at2759"/>
<accession>A0A835NR81</accession>
<dbReference type="GO" id="GO:0005886">
    <property type="term" value="C:plasma membrane"/>
    <property type="evidence" value="ECO:0007669"/>
    <property type="project" value="UniProtKB-SubCell"/>
</dbReference>
<dbReference type="InterPro" id="IPR003599">
    <property type="entry name" value="Ig_sub"/>
</dbReference>
<reference evidence="15" key="1">
    <citation type="submission" date="2020-10" db="EMBL/GenBank/DDBJ databases">
        <title>Feather gene expression reveals the developmental basis of iridescence in African starlings.</title>
        <authorList>
            <person name="Rubenstein D.R."/>
        </authorList>
    </citation>
    <scope>NUCLEOTIDE SEQUENCE</scope>
    <source>
        <strain evidence="15">SS15</strain>
        <tissue evidence="15">Liver</tissue>
    </source>
</reference>
<dbReference type="AlphaFoldDB" id="A0A835NR81"/>
<evidence type="ECO:0000256" key="11">
    <source>
        <dbReference type="ARBA" id="ARBA00023157"/>
    </source>
</evidence>
<keyword evidence="12" id="KW-0393">Immunoglobulin domain</keyword>
<name>A0A835NR81_9PASS</name>
<dbReference type="Pfam" id="PF07686">
    <property type="entry name" value="V-set"/>
    <property type="match status" value="1"/>
</dbReference>
<dbReference type="InterPro" id="IPR003598">
    <property type="entry name" value="Ig_sub2"/>
</dbReference>
<dbReference type="PANTHER" id="PTHR44598">
    <property type="entry name" value="JUNCTIONAL ADHESION MOLECULE C"/>
    <property type="match status" value="1"/>
</dbReference>
<evidence type="ECO:0000313" key="17">
    <source>
        <dbReference type="Proteomes" id="UP000618051"/>
    </source>
</evidence>
<feature type="transmembrane region" description="Helical" evidence="13">
    <location>
        <begin position="218"/>
        <end position="243"/>
    </location>
</feature>
<evidence type="ECO:0000256" key="10">
    <source>
        <dbReference type="ARBA" id="ARBA00023136"/>
    </source>
</evidence>
<evidence type="ECO:0000256" key="8">
    <source>
        <dbReference type="ARBA" id="ARBA00022949"/>
    </source>
</evidence>
<feature type="domain" description="Ig-like" evidence="14">
    <location>
        <begin position="119"/>
        <end position="212"/>
    </location>
</feature>
<keyword evidence="11" id="KW-1015">Disulfide bond</keyword>
<dbReference type="Proteomes" id="UP000618051">
    <property type="component" value="Unassembled WGS sequence"/>
</dbReference>
<dbReference type="GO" id="GO:0098632">
    <property type="term" value="F:cell-cell adhesion mediator activity"/>
    <property type="evidence" value="ECO:0007669"/>
    <property type="project" value="TreeGrafter"/>
</dbReference>
<dbReference type="GO" id="GO:0046982">
    <property type="term" value="F:protein heterodimerization activity"/>
    <property type="evidence" value="ECO:0007669"/>
    <property type="project" value="InterPro"/>
</dbReference>
<evidence type="ECO:0000256" key="9">
    <source>
        <dbReference type="ARBA" id="ARBA00022989"/>
    </source>
</evidence>
<evidence type="ECO:0000256" key="3">
    <source>
        <dbReference type="ARBA" id="ARBA00008637"/>
    </source>
</evidence>
<dbReference type="FunFam" id="2.60.40.10:FF:000342">
    <property type="entry name" value="Junctional adhesion molecule A"/>
    <property type="match status" value="1"/>
</dbReference>
<evidence type="ECO:0000256" key="1">
    <source>
        <dbReference type="ARBA" id="ARBA00004251"/>
    </source>
</evidence>
<dbReference type="InterPro" id="IPR036179">
    <property type="entry name" value="Ig-like_dom_sf"/>
</dbReference>
<dbReference type="SMART" id="SM00406">
    <property type="entry name" value="IGv"/>
    <property type="match status" value="1"/>
</dbReference>
<dbReference type="EMBL" id="JADDUC020000029">
    <property type="protein sequence ID" value="KAI1230787.1"/>
    <property type="molecule type" value="Genomic_DNA"/>
</dbReference>
<keyword evidence="9 13" id="KW-1133">Transmembrane helix</keyword>
<gene>
    <name evidence="16" type="ORF">IHE44_0008668</name>
    <name evidence="15" type="ORF">IHE44_012719</name>
</gene>
<keyword evidence="6 13" id="KW-0812">Transmembrane</keyword>
<keyword evidence="7" id="KW-0732">Signal</keyword>
<evidence type="ECO:0000259" key="14">
    <source>
        <dbReference type="PROSITE" id="PS50835"/>
    </source>
</evidence>
<organism evidence="15">
    <name type="scientific">Lamprotornis superbus</name>
    <dbReference type="NCBI Taxonomy" id="245042"/>
    <lineage>
        <taxon>Eukaryota</taxon>
        <taxon>Metazoa</taxon>
        <taxon>Chordata</taxon>
        <taxon>Craniata</taxon>
        <taxon>Vertebrata</taxon>
        <taxon>Euteleostomi</taxon>
        <taxon>Archelosauria</taxon>
        <taxon>Archosauria</taxon>
        <taxon>Dinosauria</taxon>
        <taxon>Saurischia</taxon>
        <taxon>Theropoda</taxon>
        <taxon>Coelurosauria</taxon>
        <taxon>Aves</taxon>
        <taxon>Neognathae</taxon>
        <taxon>Neoaves</taxon>
        <taxon>Telluraves</taxon>
        <taxon>Australaves</taxon>
        <taxon>Passeriformes</taxon>
        <taxon>Sturnidae</taxon>
        <taxon>Lamprotornis</taxon>
    </lineage>
</organism>
<reference evidence="16 17" key="2">
    <citation type="journal article" date="2021" name="J. Hered.">
        <title>Feather Gene Expression Elucidates the Developmental Basis of Plumage Iridescence in African Starlings.</title>
        <authorList>
            <person name="Rubenstein D.R."/>
            <person name="Corvelo A."/>
            <person name="MacManes M.D."/>
            <person name="Maia R."/>
            <person name="Narzisi G."/>
            <person name="Rousaki A."/>
            <person name="Vandenabeele P."/>
            <person name="Shawkey M.D."/>
            <person name="Solomon J."/>
        </authorList>
    </citation>
    <scope>NUCLEOTIDE SEQUENCE [LARGE SCALE GENOMIC DNA]</scope>
    <source>
        <strain evidence="16">SS15</strain>
    </source>
</reference>
<reference evidence="16" key="3">
    <citation type="submission" date="2022-01" db="EMBL/GenBank/DDBJ databases">
        <authorList>
            <person name="Rubenstein D.R."/>
        </authorList>
    </citation>
    <scope>NUCLEOTIDE SEQUENCE</scope>
    <source>
        <strain evidence="16">SS15</strain>
        <tissue evidence="16">Liver</tissue>
    </source>
</reference>
<comment type="subcellular location">
    <subcellularLocation>
        <location evidence="2">Cell junction</location>
        <location evidence="2">Tight junction</location>
    </subcellularLocation>
    <subcellularLocation>
        <location evidence="1">Cell membrane</location>
        <topology evidence="1">Single-pass type I membrane protein</topology>
    </subcellularLocation>
</comment>
<evidence type="ECO:0000256" key="2">
    <source>
        <dbReference type="ARBA" id="ARBA00004435"/>
    </source>
</evidence>
<sequence>MEGCRLLAVELTSSNTKPVVQEFQSVELSCIIKSTVTPDPRIEWKKIRDGETSYVFFGNKMQGDFVTRAEILSRTSLVIKNTTRMDTATYRCEVAAPLDTKTIDEINIQLTVQVKPMTPRCSVPKAVPVGKSASLHCHENEGFPKSTYSWYRNSEPLSPDSKSSKSHNSSYTLNPATGTLVFHAVHKGDTGRYSCIATNDAGFAKCEEQEMEVYDLNIGGIIGGVLVVLAVLVLITLGICCAYRRGYFANGKESGESYKTPAKPDGVNYIRTDDEGHSHNVQTKQGLSIRGVLCFARRCDTRWLLLLAGDSTFHSRGGGGLQKEGEQPCISKPLASLSPCQWLFQTPGELTVGITEMTCLELSRAADKVPPTLLLPRLLMSSNAFLAEFRMASVLGCQLLVRSKDVFDFVSREELLRPVAEHDILQRPKSHYAAPRNNETFNQPGISAYVLFNTVFRAKCTPNLPSCEHCGGKHLEPLNIHTFRTISSNSRRKKGVVVLVTAIDRGVKREEVQRNQDEKRGNH</sequence>
<dbReference type="SMART" id="SM00409">
    <property type="entry name" value="IG"/>
    <property type="match status" value="2"/>
</dbReference>
<keyword evidence="4" id="KW-0796">Tight junction</keyword>
<keyword evidence="5" id="KW-1003">Cell membrane</keyword>
<dbReference type="EMBL" id="JADDUC010000064">
    <property type="protein sequence ID" value="KAG0120342.1"/>
    <property type="molecule type" value="Genomic_DNA"/>
</dbReference>
<evidence type="ECO:0000256" key="13">
    <source>
        <dbReference type="SAM" id="Phobius"/>
    </source>
</evidence>
<dbReference type="InterPro" id="IPR013106">
    <property type="entry name" value="Ig_V-set"/>
</dbReference>
<dbReference type="GO" id="GO:0098636">
    <property type="term" value="C:protein complex involved in cell adhesion"/>
    <property type="evidence" value="ECO:0007669"/>
    <property type="project" value="TreeGrafter"/>
</dbReference>
<evidence type="ECO:0000256" key="12">
    <source>
        <dbReference type="ARBA" id="ARBA00023319"/>
    </source>
</evidence>
<evidence type="ECO:0000256" key="4">
    <source>
        <dbReference type="ARBA" id="ARBA00022427"/>
    </source>
</evidence>
<comment type="similarity">
    <text evidence="3">Belongs to the immunoglobulin superfamily.</text>
</comment>
<keyword evidence="17" id="KW-1185">Reference proteome</keyword>
<dbReference type="InterPro" id="IPR007110">
    <property type="entry name" value="Ig-like_dom"/>
</dbReference>
<feature type="domain" description="Ig-like" evidence="14">
    <location>
        <begin position="9"/>
        <end position="104"/>
    </location>
</feature>
<proteinExistence type="inferred from homology"/>
<dbReference type="InterPro" id="IPR013783">
    <property type="entry name" value="Ig-like_fold"/>
</dbReference>
<dbReference type="PANTHER" id="PTHR44598:SF2">
    <property type="entry name" value="JUNCTIONAL ADHESION MOLECULE C"/>
    <property type="match status" value="1"/>
</dbReference>
<dbReference type="PROSITE" id="PS50835">
    <property type="entry name" value="IG_LIKE"/>
    <property type="match status" value="2"/>
</dbReference>
<evidence type="ECO:0000256" key="6">
    <source>
        <dbReference type="ARBA" id="ARBA00022692"/>
    </source>
</evidence>
<dbReference type="SUPFAM" id="SSF48726">
    <property type="entry name" value="Immunoglobulin"/>
    <property type="match status" value="2"/>
</dbReference>
<dbReference type="GO" id="GO:0005178">
    <property type="term" value="F:integrin binding"/>
    <property type="evidence" value="ECO:0007669"/>
    <property type="project" value="TreeGrafter"/>
</dbReference>
<dbReference type="Pfam" id="PF13927">
    <property type="entry name" value="Ig_3"/>
    <property type="match status" value="1"/>
</dbReference>
<comment type="caution">
    <text evidence="15">The sequence shown here is derived from an EMBL/GenBank/DDBJ whole genome shotgun (WGS) entry which is preliminary data.</text>
</comment>